<evidence type="ECO:0000256" key="1">
    <source>
        <dbReference type="SAM" id="MobiDB-lite"/>
    </source>
</evidence>
<dbReference type="InterPro" id="IPR045851">
    <property type="entry name" value="AMP-bd_C_sf"/>
</dbReference>
<evidence type="ECO:0000259" key="3">
    <source>
        <dbReference type="PROSITE" id="PS50075"/>
    </source>
</evidence>
<accession>A0A7Y3T9H6</accession>
<dbReference type="Gene3D" id="3.30.300.30">
    <property type="match status" value="1"/>
</dbReference>
<dbReference type="GO" id="GO:0031177">
    <property type="term" value="F:phosphopantetheine binding"/>
    <property type="evidence" value="ECO:0007669"/>
    <property type="project" value="TreeGrafter"/>
</dbReference>
<keyword evidence="2" id="KW-0472">Membrane</keyword>
<dbReference type="InterPro" id="IPR011004">
    <property type="entry name" value="Trimer_LpxA-like_sf"/>
</dbReference>
<feature type="transmembrane region" description="Helical" evidence="2">
    <location>
        <begin position="717"/>
        <end position="743"/>
    </location>
</feature>
<proteinExistence type="predicted"/>
<dbReference type="NCBIfam" id="TIGR02353">
    <property type="entry name" value="NRPS_term_dom"/>
    <property type="match status" value="1"/>
</dbReference>
<dbReference type="InterPro" id="IPR009081">
    <property type="entry name" value="PP-bd_ACP"/>
</dbReference>
<dbReference type="InterPro" id="IPR000873">
    <property type="entry name" value="AMP-dep_synth/lig_dom"/>
</dbReference>
<feature type="domain" description="Carrier" evidence="3">
    <location>
        <begin position="581"/>
        <end position="658"/>
    </location>
</feature>
<keyword evidence="2" id="KW-1133">Transmembrane helix</keyword>
<dbReference type="GO" id="GO:0005737">
    <property type="term" value="C:cytoplasm"/>
    <property type="evidence" value="ECO:0007669"/>
    <property type="project" value="TreeGrafter"/>
</dbReference>
<dbReference type="InterPro" id="IPR042099">
    <property type="entry name" value="ANL_N_sf"/>
</dbReference>
<dbReference type="Proteomes" id="UP000526233">
    <property type="component" value="Unassembled WGS sequence"/>
</dbReference>
<dbReference type="Pfam" id="PF00501">
    <property type="entry name" value="AMP-binding"/>
    <property type="match status" value="1"/>
</dbReference>
<dbReference type="Gene3D" id="1.10.1200.10">
    <property type="entry name" value="ACP-like"/>
    <property type="match status" value="1"/>
</dbReference>
<dbReference type="CDD" id="cd05930">
    <property type="entry name" value="A_NRPS"/>
    <property type="match status" value="1"/>
</dbReference>
<dbReference type="Gene3D" id="2.160.10.10">
    <property type="entry name" value="Hexapeptide repeat proteins"/>
    <property type="match status" value="2"/>
</dbReference>
<protein>
    <submittedName>
        <fullName evidence="4">Amino acid adenylation domain-containing protein</fullName>
    </submittedName>
</protein>
<dbReference type="Gene3D" id="3.40.50.12780">
    <property type="entry name" value="N-terminal domain of ligase-like"/>
    <property type="match status" value="1"/>
</dbReference>
<feature type="transmembrane region" description="Helical" evidence="2">
    <location>
        <begin position="1163"/>
        <end position="1184"/>
    </location>
</feature>
<evidence type="ECO:0000313" key="5">
    <source>
        <dbReference type="Proteomes" id="UP000526233"/>
    </source>
</evidence>
<feature type="transmembrane region" description="Helical" evidence="2">
    <location>
        <begin position="947"/>
        <end position="972"/>
    </location>
</feature>
<dbReference type="InterPro" id="IPR020845">
    <property type="entry name" value="AMP-binding_CS"/>
</dbReference>
<dbReference type="Pfam" id="PF13193">
    <property type="entry name" value="AMP-binding_C"/>
    <property type="match status" value="1"/>
</dbReference>
<evidence type="ECO:0000313" key="4">
    <source>
        <dbReference type="EMBL" id="NNV23482.1"/>
    </source>
</evidence>
<gene>
    <name evidence="4" type="ORF">EHE22_24165</name>
</gene>
<dbReference type="InterPro" id="IPR010071">
    <property type="entry name" value="AA_adenyl_dom"/>
</dbReference>
<dbReference type="InterPro" id="IPR025110">
    <property type="entry name" value="AMP-bd_C"/>
</dbReference>
<dbReference type="PANTHER" id="PTHR45527:SF1">
    <property type="entry name" value="FATTY ACID SYNTHASE"/>
    <property type="match status" value="1"/>
</dbReference>
<dbReference type="EMBL" id="PKQI01000004">
    <property type="protein sequence ID" value="NNV23482.1"/>
    <property type="molecule type" value="Genomic_DNA"/>
</dbReference>
<organism evidence="4 5">
    <name type="scientific">Brucella pseudogrignonensis</name>
    <dbReference type="NCBI Taxonomy" id="419475"/>
    <lineage>
        <taxon>Bacteria</taxon>
        <taxon>Pseudomonadati</taxon>
        <taxon>Pseudomonadota</taxon>
        <taxon>Alphaproteobacteria</taxon>
        <taxon>Hyphomicrobiales</taxon>
        <taxon>Brucellaceae</taxon>
        <taxon>Brucella/Ochrobactrum group</taxon>
        <taxon>Brucella</taxon>
    </lineage>
</organism>
<evidence type="ECO:0000256" key="2">
    <source>
        <dbReference type="SAM" id="Phobius"/>
    </source>
</evidence>
<dbReference type="PROSITE" id="PS50075">
    <property type="entry name" value="CARRIER"/>
    <property type="match status" value="1"/>
</dbReference>
<comment type="caution">
    <text evidence="4">The sequence shown here is derived from an EMBL/GenBank/DDBJ whole genome shotgun (WGS) entry which is preliminary data.</text>
</comment>
<dbReference type="GO" id="GO:0043041">
    <property type="term" value="P:amino acid activation for nonribosomal peptide biosynthetic process"/>
    <property type="evidence" value="ECO:0007669"/>
    <property type="project" value="TreeGrafter"/>
</dbReference>
<dbReference type="GO" id="GO:0044550">
    <property type="term" value="P:secondary metabolite biosynthetic process"/>
    <property type="evidence" value="ECO:0007669"/>
    <property type="project" value="TreeGrafter"/>
</dbReference>
<dbReference type="SUPFAM" id="SSF51161">
    <property type="entry name" value="Trimeric LpxA-like enzymes"/>
    <property type="match status" value="2"/>
</dbReference>
<dbReference type="PROSITE" id="PS00455">
    <property type="entry name" value="AMP_BINDING"/>
    <property type="match status" value="1"/>
</dbReference>
<dbReference type="Pfam" id="PF00550">
    <property type="entry name" value="PP-binding"/>
    <property type="match status" value="1"/>
</dbReference>
<feature type="transmembrane region" description="Helical" evidence="2">
    <location>
        <begin position="911"/>
        <end position="935"/>
    </location>
</feature>
<dbReference type="FunFam" id="3.40.50.980:FF:000001">
    <property type="entry name" value="Non-ribosomal peptide synthetase"/>
    <property type="match status" value="1"/>
</dbReference>
<dbReference type="PANTHER" id="PTHR45527">
    <property type="entry name" value="NONRIBOSOMAL PEPTIDE SYNTHETASE"/>
    <property type="match status" value="1"/>
</dbReference>
<feature type="region of interest" description="Disordered" evidence="1">
    <location>
        <begin position="30"/>
        <end position="49"/>
    </location>
</feature>
<dbReference type="NCBIfam" id="TIGR01733">
    <property type="entry name" value="AA-adenyl-dom"/>
    <property type="match status" value="1"/>
</dbReference>
<reference evidence="4 5" key="1">
    <citation type="submission" date="2018-11" db="EMBL/GenBank/DDBJ databases">
        <title>Genome sequencing and analysis.</title>
        <authorList>
            <person name="Huang Y.-T."/>
        </authorList>
    </citation>
    <scope>NUCLEOTIDE SEQUENCE [LARGE SCALE GENOMIC DNA]</scope>
    <source>
        <strain evidence="4 5">SHIN</strain>
    </source>
</reference>
<name>A0A7Y3T9H6_9HYPH</name>
<feature type="compositionally biased region" description="Basic and acidic residues" evidence="1">
    <location>
        <begin position="36"/>
        <end position="49"/>
    </location>
</feature>
<feature type="transmembrane region" description="Helical" evidence="2">
    <location>
        <begin position="1196"/>
        <end position="1217"/>
    </location>
</feature>
<keyword evidence="2" id="KW-0812">Transmembrane</keyword>
<dbReference type="SUPFAM" id="SSF56801">
    <property type="entry name" value="Acetyl-CoA synthetase-like"/>
    <property type="match status" value="1"/>
</dbReference>
<dbReference type="SUPFAM" id="SSF47336">
    <property type="entry name" value="ACP-like"/>
    <property type="match status" value="1"/>
</dbReference>
<dbReference type="InterPro" id="IPR036736">
    <property type="entry name" value="ACP-like_sf"/>
</dbReference>
<dbReference type="InterPro" id="IPR012728">
    <property type="entry name" value="Pls/PosA_C"/>
</dbReference>
<sequence>MSHGSQGAGMNKVSATENDNQFEQMIDPAADTPSATHDRFKRESCGADGRGEGKFGQQVLCGADFPQSGKTGERLDIFFEELADLYRSQVAVISDGQSLSYQDLDERANQFARLLKERGVAPGDRIGLLLDRSAETYITLLAVMKAGAAYVPLATAFPEDRMALIIEDANVKLVISLRAYADRVEKMPVPHVLIDDCAAAIAEQSKARFETAARSANPDEICYILYTSGTTGRPKGVAIRHQSFCNFLRVAATAYGYQASDRVYHGMTIAFDFSAEEYWVPFVAGATVIPAPGPLTLVGEELADFLRDNAINCMACSPTLLSSIESDVPKLRLLMVGGEACPLNLVARWTKPGRLLLNTYGPTEATVTATMGVLTPEKPVTIGAPLPTYSIVIIDPNEARLSEADELGEIGIAGIGLAVGYLNRQDLTDQKFIPDFLGLPNNPSRRIYRTGDLGRINAQGEIEYRGRIDTQVKIRGYRIELGEIEAVLLDEPAVAQAAVTTWEVEPGRVELVAYYAPKSGMPPIQRADIARELKRRLPSYMVPAYLEELDAIPMTVSNKADLRQLPKPTNVRLSAERELVAPENDDERFMVEALAEILNLDVVSVDDHFFDDLGANSLLMARFCARLRTAQGWEMASMRDIYLHPTISGLARHLLVPEQTVASVTEHSLTHKASNLAYWACGAAQLAFYALYSYVGLMFFDKGLDWVYLKLDEPVQLYLRCVVLAGASFFGMTGFAILAKWLLIGRWKQERFPIWGLRYYRFWVVQTLIRTAPVVLFRGNPLYSLYLRLLGAKLGRNTAIECRAIPVCTDLISIGENSILRRESNILGYRAESGYIHTGSVIIGRDAFVGVGSTLDIDTGIGDGAQLGHASSLQRGQFIPEGEHWHGSPAARTTADYCKVRSITLSKTRRVIFELLQLIGLFTLVTPFPLLFHSYWQNVSDDYQETIGIVAIGTTVTLFGAIAVSLLAAVAVPRIVRLFLKANRTYTLYGFHYWLQSLVELSSNSRLLNLLFGDSSAIVHYIRAIGWNLNEVVQTGSNFGTNQQQENPLLCEIGSKTMVSDGLFMINMHKSAATFRLEHTRIGERNYFGNNIFYPPDGKTGDNCLLGTKVMVPIDGPLRENVGLLGSPSFEIPRIVNRDKELIANIDETDRLARLRRKNFHNLRTGVMFLAAQWLMLFATIAIWDRALNYYDAWTHKALFVAVFLTSAIAIPFYILIERLSLGFKGLKPRMTTIYDAAFWRHERHWKLSDSPITRLFPGTPFRPMILRMLGVKVGKRVYDGGANLTERSLVIIGDDATLNEGSVIQPHSLEEGAFKSDYITIGSGCTLGPSAFIHYGVVMGEGSIVDVDSFVMKGEVLEPNSVWRGNPAKLNRFVVPVDPQGVVLADVSHAGRLYPRGTTAPAAQKG</sequence>